<comment type="caution">
    <text evidence="11">The sequence shown here is derived from an EMBL/GenBank/DDBJ whole genome shotgun (WGS) entry which is preliminary data.</text>
</comment>
<dbReference type="EC" id="5.6.2.4" evidence="7"/>
<dbReference type="Proteomes" id="UP001162881">
    <property type="component" value="Unassembled WGS sequence"/>
</dbReference>
<keyword evidence="4 9" id="KW-0067">ATP-binding</keyword>
<dbReference type="PANTHER" id="PTHR11070">
    <property type="entry name" value="UVRD / RECB / PCRA DNA HELICASE FAMILY MEMBER"/>
    <property type="match status" value="1"/>
</dbReference>
<dbReference type="SUPFAM" id="SSF52540">
    <property type="entry name" value="P-loop containing nucleoside triphosphate hydrolases"/>
    <property type="match status" value="1"/>
</dbReference>
<dbReference type="EMBL" id="JALHLF010000017">
    <property type="protein sequence ID" value="MCJ2182464.1"/>
    <property type="molecule type" value="Genomic_DNA"/>
</dbReference>
<keyword evidence="2 9" id="KW-0378">Hydrolase</keyword>
<dbReference type="RefSeq" id="WP_244018416.1">
    <property type="nucleotide sequence ID" value="NZ_JALHLF010000017.1"/>
</dbReference>
<feature type="binding site" evidence="9">
    <location>
        <begin position="155"/>
        <end position="162"/>
    </location>
    <ligand>
        <name>ATP</name>
        <dbReference type="ChEBI" id="CHEBI:30616"/>
    </ligand>
</feature>
<evidence type="ECO:0000256" key="8">
    <source>
        <dbReference type="ARBA" id="ARBA00048988"/>
    </source>
</evidence>
<comment type="catalytic activity">
    <reaction evidence="6">
        <text>Couples ATP hydrolysis with the unwinding of duplex DNA by translocating in the 3'-5' direction.</text>
        <dbReference type="EC" id="5.6.2.4"/>
    </reaction>
</comment>
<dbReference type="PROSITE" id="PS51198">
    <property type="entry name" value="UVRD_HELICASE_ATP_BIND"/>
    <property type="match status" value="1"/>
</dbReference>
<evidence type="ECO:0000313" key="11">
    <source>
        <dbReference type="EMBL" id="MCJ2182464.1"/>
    </source>
</evidence>
<keyword evidence="1 9" id="KW-0547">Nucleotide-binding</keyword>
<keyword evidence="5" id="KW-0413">Isomerase</keyword>
<dbReference type="InterPro" id="IPR027417">
    <property type="entry name" value="P-loop_NTPase"/>
</dbReference>
<keyword evidence="3 9" id="KW-0347">Helicase</keyword>
<dbReference type="InterPro" id="IPR014017">
    <property type="entry name" value="DNA_helicase_UvrD-like_C"/>
</dbReference>
<name>A0ABT0BBN2_9SPHN</name>
<evidence type="ECO:0000256" key="1">
    <source>
        <dbReference type="ARBA" id="ARBA00022741"/>
    </source>
</evidence>
<evidence type="ECO:0000256" key="4">
    <source>
        <dbReference type="ARBA" id="ARBA00022840"/>
    </source>
</evidence>
<dbReference type="Pfam" id="PF13361">
    <property type="entry name" value="UvrD_C"/>
    <property type="match status" value="1"/>
</dbReference>
<evidence type="ECO:0000256" key="2">
    <source>
        <dbReference type="ARBA" id="ARBA00022801"/>
    </source>
</evidence>
<feature type="domain" description="UvrD-like helicase ATP-binding" evidence="10">
    <location>
        <begin position="134"/>
        <end position="412"/>
    </location>
</feature>
<evidence type="ECO:0000256" key="5">
    <source>
        <dbReference type="ARBA" id="ARBA00023235"/>
    </source>
</evidence>
<evidence type="ECO:0000256" key="3">
    <source>
        <dbReference type="ARBA" id="ARBA00022806"/>
    </source>
</evidence>
<protein>
    <recommendedName>
        <fullName evidence="7">DNA 3'-5' helicase</fullName>
        <ecNumber evidence="7">5.6.2.4</ecNumber>
    </recommendedName>
</protein>
<dbReference type="Pfam" id="PF00580">
    <property type="entry name" value="UvrD-helicase"/>
    <property type="match status" value="1"/>
</dbReference>
<accession>A0ABT0BBN2</accession>
<sequence length="585" mass="64203">MQIVEVVERVEERLVYTEKVVDHQPEPLPVTRPFTSLSDDQLLDVGVPRDWLEPVRQAEEASVDGLFASLPGEAAEALLDFLTGGRLEDHIALKALPGADPFAHPDAQRRFRVVDNLEELQAALDQPFEKWAVFLHPAQRALAEREWSGPARVTGSAGTGKTIVALHRAAHIAREDVGAQVLLTTFSKPLAAALARKRDILTEAEPQVRDRITVRTLDQAVFDLHTAQFGQPNVANRALIRSAIADAKKAGLGDGMTADFLTEEWDEVIDAWNVETGEGYAVVPRIGRRTRLGVQQRDAAWAVFQFVRERLKQRGAMTWAQIYARMGAWLAAGGNPDFTHVVVDEAQDLSVAQVRFLGQISRVRADAAFLAGDIGQRIFHLPFSWTKLGLDIRGRSHALKVNYRTSHQIRSLADRLLPPAIVDMDGVEEGRRGTVSVFDGPVPEIALVADDEEEQELLSKFLASCQADGIDQADIGVLVRGDQQLGRARDAVRQAGCDPRAGDGVRIVTMHDAKGLEFRAVAVIACDEDVVPDPARLAAVGDVADLEAAYETERHLLYVACTRARDRLLVVGIDPGSEFLDDLRG</sequence>
<keyword evidence="12" id="KW-1185">Reference proteome</keyword>
<evidence type="ECO:0000256" key="9">
    <source>
        <dbReference type="PROSITE-ProRule" id="PRU00560"/>
    </source>
</evidence>
<dbReference type="Gene3D" id="3.40.50.300">
    <property type="entry name" value="P-loop containing nucleotide triphosphate hydrolases"/>
    <property type="match status" value="2"/>
</dbReference>
<evidence type="ECO:0000256" key="7">
    <source>
        <dbReference type="ARBA" id="ARBA00034808"/>
    </source>
</evidence>
<comment type="catalytic activity">
    <reaction evidence="8">
        <text>ATP + H2O = ADP + phosphate + H(+)</text>
        <dbReference type="Rhea" id="RHEA:13065"/>
        <dbReference type="ChEBI" id="CHEBI:15377"/>
        <dbReference type="ChEBI" id="CHEBI:15378"/>
        <dbReference type="ChEBI" id="CHEBI:30616"/>
        <dbReference type="ChEBI" id="CHEBI:43474"/>
        <dbReference type="ChEBI" id="CHEBI:456216"/>
        <dbReference type="EC" id="5.6.2.4"/>
    </reaction>
</comment>
<evidence type="ECO:0000256" key="6">
    <source>
        <dbReference type="ARBA" id="ARBA00034617"/>
    </source>
</evidence>
<organism evidence="11 12">
    <name type="scientific">Novosphingobium organovorum</name>
    <dbReference type="NCBI Taxonomy" id="2930092"/>
    <lineage>
        <taxon>Bacteria</taxon>
        <taxon>Pseudomonadati</taxon>
        <taxon>Pseudomonadota</taxon>
        <taxon>Alphaproteobacteria</taxon>
        <taxon>Sphingomonadales</taxon>
        <taxon>Sphingomonadaceae</taxon>
        <taxon>Novosphingobium</taxon>
    </lineage>
</organism>
<dbReference type="InterPro" id="IPR000212">
    <property type="entry name" value="DNA_helicase_UvrD/REP"/>
</dbReference>
<dbReference type="PANTHER" id="PTHR11070:SF45">
    <property type="entry name" value="DNA 3'-5' HELICASE"/>
    <property type="match status" value="1"/>
</dbReference>
<evidence type="ECO:0000259" key="10">
    <source>
        <dbReference type="PROSITE" id="PS51198"/>
    </source>
</evidence>
<reference evidence="11" key="1">
    <citation type="submission" date="2022-03" db="EMBL/GenBank/DDBJ databases">
        <title>Identification of a novel bacterium isolated from mangrove sediments.</title>
        <authorList>
            <person name="Pan X."/>
        </authorList>
    </citation>
    <scope>NUCLEOTIDE SEQUENCE</scope>
    <source>
        <strain evidence="11">B1949</strain>
    </source>
</reference>
<dbReference type="InterPro" id="IPR014016">
    <property type="entry name" value="UvrD-like_ATP-bd"/>
</dbReference>
<proteinExistence type="predicted"/>
<evidence type="ECO:0000313" key="12">
    <source>
        <dbReference type="Proteomes" id="UP001162881"/>
    </source>
</evidence>
<gene>
    <name evidence="11" type="ORF">MTR62_07105</name>
</gene>